<feature type="compositionally biased region" description="Basic residues" evidence="1">
    <location>
        <begin position="243"/>
        <end position="256"/>
    </location>
</feature>
<accession>A0AAN7TIC3</accession>
<organism evidence="2 3">
    <name type="scientific">Meristemomyces frigidus</name>
    <dbReference type="NCBI Taxonomy" id="1508187"/>
    <lineage>
        <taxon>Eukaryota</taxon>
        <taxon>Fungi</taxon>
        <taxon>Dikarya</taxon>
        <taxon>Ascomycota</taxon>
        <taxon>Pezizomycotina</taxon>
        <taxon>Dothideomycetes</taxon>
        <taxon>Dothideomycetidae</taxon>
        <taxon>Mycosphaerellales</taxon>
        <taxon>Teratosphaeriaceae</taxon>
        <taxon>Meristemomyces</taxon>
    </lineage>
</organism>
<name>A0AAN7TIC3_9PEZI</name>
<evidence type="ECO:0000313" key="2">
    <source>
        <dbReference type="EMBL" id="KAK5116743.1"/>
    </source>
</evidence>
<gene>
    <name evidence="2" type="ORF">LTR62_007417</name>
</gene>
<feature type="region of interest" description="Disordered" evidence="1">
    <location>
        <begin position="229"/>
        <end position="256"/>
    </location>
</feature>
<dbReference type="PANTHER" id="PTHR21521:SF0">
    <property type="entry name" value="AMUN, ISOFORM A"/>
    <property type="match status" value="1"/>
</dbReference>
<proteinExistence type="predicted"/>
<dbReference type="Proteomes" id="UP001310890">
    <property type="component" value="Unassembled WGS sequence"/>
</dbReference>
<reference evidence="2" key="1">
    <citation type="submission" date="2023-08" db="EMBL/GenBank/DDBJ databases">
        <title>Black Yeasts Isolated from many extreme environments.</title>
        <authorList>
            <person name="Coleine C."/>
            <person name="Stajich J.E."/>
            <person name="Selbmann L."/>
        </authorList>
    </citation>
    <scope>NUCLEOTIDE SEQUENCE</scope>
    <source>
        <strain evidence="2">CCFEE 5401</strain>
    </source>
</reference>
<dbReference type="EMBL" id="JAVRRL010000007">
    <property type="protein sequence ID" value="KAK5116743.1"/>
    <property type="molecule type" value="Genomic_DNA"/>
</dbReference>
<sequence length="256" mass="28642">MSPATTGTDRRFDAITADTFAILLAQYPATVPSKIAGLEQHRLHRIPASVQARKPAHLTKDELVTLMEWKLAHGKFRPSLRKLVSENQPEHVMQKSEDGFRMYDSAKSLLQSSDAAEAKSVLKNAMDSLTSFRGVGPATASLLLSTYDQENVPFFSDELYRWAVFDDASCGQSIKYTLKAYLELYDRARQLRKRLGISALEAEKVAYVLGKSGGEVEVMLASTRKRKIEDGDESVETVEKPAVSRKTRKTRKKEVD</sequence>
<evidence type="ECO:0000313" key="3">
    <source>
        <dbReference type="Proteomes" id="UP001310890"/>
    </source>
</evidence>
<protein>
    <submittedName>
        <fullName evidence="2">Uncharacterized protein</fullName>
    </submittedName>
</protein>
<dbReference type="PANTHER" id="PTHR21521">
    <property type="entry name" value="AMUN, ISOFORM A"/>
    <property type="match status" value="1"/>
</dbReference>
<dbReference type="AlphaFoldDB" id="A0AAN7TIC3"/>
<evidence type="ECO:0000256" key="1">
    <source>
        <dbReference type="SAM" id="MobiDB-lite"/>
    </source>
</evidence>
<comment type="caution">
    <text evidence="2">The sequence shown here is derived from an EMBL/GenBank/DDBJ whole genome shotgun (WGS) entry which is preliminary data.</text>
</comment>